<evidence type="ECO:0000313" key="2">
    <source>
        <dbReference type="Proteomes" id="UP001139260"/>
    </source>
</evidence>
<organism evidence="1 2">
    <name type="scientific">Flavobacterium pygoscelis</name>
    <dbReference type="NCBI Taxonomy" id="2893176"/>
    <lineage>
        <taxon>Bacteria</taxon>
        <taxon>Pseudomonadati</taxon>
        <taxon>Bacteroidota</taxon>
        <taxon>Flavobacteriia</taxon>
        <taxon>Flavobacteriales</taxon>
        <taxon>Flavobacteriaceae</taxon>
        <taxon>Flavobacterium</taxon>
    </lineage>
</organism>
<sequence>MVAFSGVAMANTLALKEGKKEKQKKEVVLKVQDCTTKAMNYIDRVYDGNGTHSAEQNYAAYQGYYQACEDAKTPQN</sequence>
<gene>
    <name evidence="1" type="ORF">MW871_10010</name>
</gene>
<proteinExistence type="predicted"/>
<evidence type="ECO:0000313" key="1">
    <source>
        <dbReference type="EMBL" id="MCK8142223.1"/>
    </source>
</evidence>
<keyword evidence="2" id="KW-1185">Reference proteome</keyword>
<comment type="caution">
    <text evidence="1">The sequence shown here is derived from an EMBL/GenBank/DDBJ whole genome shotgun (WGS) entry which is preliminary data.</text>
</comment>
<dbReference type="AlphaFoldDB" id="A0A9X2BLW6"/>
<dbReference type="RefSeq" id="WP_248428412.1">
    <property type="nucleotide sequence ID" value="NZ_JALNUB010000005.1"/>
</dbReference>
<dbReference type="Proteomes" id="UP001139260">
    <property type="component" value="Unassembled WGS sequence"/>
</dbReference>
<reference evidence="1" key="1">
    <citation type="submission" date="2022-04" db="EMBL/GenBank/DDBJ databases">
        <title>Flavobacterium pygoscelis sp. nov. isolated from Chinstrap chick (Pygoscelis antarcticus).</title>
        <authorList>
            <person name="Irgang R."/>
            <person name="Poblete-Morales M."/>
            <person name="Avendano-Herrera R."/>
        </authorList>
    </citation>
    <scope>NUCLEOTIDE SEQUENCE</scope>
    <source>
        <strain evidence="1">I-SCBP12n</strain>
    </source>
</reference>
<accession>A0A9X2BLW6</accession>
<protein>
    <submittedName>
        <fullName evidence="1">Uncharacterized protein</fullName>
    </submittedName>
</protein>
<dbReference type="EMBL" id="JALNUB010000005">
    <property type="protein sequence ID" value="MCK8142223.1"/>
    <property type="molecule type" value="Genomic_DNA"/>
</dbReference>
<name>A0A9X2BLW6_9FLAO</name>